<proteinExistence type="predicted"/>
<dbReference type="RefSeq" id="WP_127741076.1">
    <property type="nucleotide sequence ID" value="NZ_CAJCKN010000186.1"/>
</dbReference>
<dbReference type="AlphaFoldDB" id="A0A437K5U5"/>
<organism evidence="1 2">
    <name type="scientific">Niallia taxi</name>
    <dbReference type="NCBI Taxonomy" id="2499688"/>
    <lineage>
        <taxon>Bacteria</taxon>
        <taxon>Bacillati</taxon>
        <taxon>Bacillota</taxon>
        <taxon>Bacilli</taxon>
        <taxon>Bacillales</taxon>
        <taxon>Bacillaceae</taxon>
        <taxon>Niallia</taxon>
    </lineage>
</organism>
<accession>A0A437K5U5</accession>
<evidence type="ECO:0000313" key="1">
    <source>
        <dbReference type="EMBL" id="RVT58323.1"/>
    </source>
</evidence>
<comment type="caution">
    <text evidence="1">The sequence shown here is derived from an EMBL/GenBank/DDBJ whole genome shotgun (WGS) entry which is preliminary data.</text>
</comment>
<gene>
    <name evidence="1" type="ORF">EM808_22690</name>
</gene>
<name>A0A437K5U5_9BACI</name>
<reference evidence="1 2" key="1">
    <citation type="submission" date="2019-01" db="EMBL/GenBank/DDBJ databases">
        <title>Bacillus sp. M5HDSG1-1, whole genome shotgun sequence.</title>
        <authorList>
            <person name="Tuo L."/>
        </authorList>
    </citation>
    <scope>NUCLEOTIDE SEQUENCE [LARGE SCALE GENOMIC DNA]</scope>
    <source>
        <strain evidence="1 2">M5HDSG1-1</strain>
    </source>
</reference>
<dbReference type="EMBL" id="RZTZ01000013">
    <property type="protein sequence ID" value="RVT58323.1"/>
    <property type="molecule type" value="Genomic_DNA"/>
</dbReference>
<keyword evidence="2" id="KW-1185">Reference proteome</keyword>
<evidence type="ECO:0000313" key="2">
    <source>
        <dbReference type="Proteomes" id="UP000288024"/>
    </source>
</evidence>
<sequence>MADNYINEVYMAAFAQKLFRSVFGIVRQQELAELVAQKSLSASLEKSAILSNEDWEKYTLKLAVRTAINCKNSTDEQKEKLLRRFHKYPAAIKNEIKSKHSKENKVFKMAGG</sequence>
<protein>
    <submittedName>
        <fullName evidence="1">Uncharacterized protein</fullName>
    </submittedName>
</protein>
<dbReference type="Proteomes" id="UP000288024">
    <property type="component" value="Unassembled WGS sequence"/>
</dbReference>